<dbReference type="AlphaFoldDB" id="A0A8D8RE83"/>
<reference evidence="1" key="1">
    <citation type="submission" date="2021-05" db="EMBL/GenBank/DDBJ databases">
        <authorList>
            <person name="Alioto T."/>
            <person name="Alioto T."/>
            <person name="Gomez Garrido J."/>
        </authorList>
    </citation>
    <scope>NUCLEOTIDE SEQUENCE</scope>
</reference>
<dbReference type="EMBL" id="HBUF01150317">
    <property type="protein sequence ID" value="CAG6648084.1"/>
    <property type="molecule type" value="Transcribed_RNA"/>
</dbReference>
<organism evidence="1">
    <name type="scientific">Cacopsylla melanoneura</name>
    <dbReference type="NCBI Taxonomy" id="428564"/>
    <lineage>
        <taxon>Eukaryota</taxon>
        <taxon>Metazoa</taxon>
        <taxon>Ecdysozoa</taxon>
        <taxon>Arthropoda</taxon>
        <taxon>Hexapoda</taxon>
        <taxon>Insecta</taxon>
        <taxon>Pterygota</taxon>
        <taxon>Neoptera</taxon>
        <taxon>Paraneoptera</taxon>
        <taxon>Hemiptera</taxon>
        <taxon>Sternorrhyncha</taxon>
        <taxon>Psylloidea</taxon>
        <taxon>Psyllidae</taxon>
        <taxon>Psyllinae</taxon>
        <taxon>Cacopsylla</taxon>
    </lineage>
</organism>
<accession>A0A8D8RE83</accession>
<sequence>MFLAEVNQPMVHIQSCPIREVLLSPCVRVKNGDVGYSDTFRVEFLFDGGINLGGDSNRGRDQVIPTRLPLVVRDNILQVEVQEDPILGVFLHKVGHFPFDELFADDVTELIER</sequence>
<evidence type="ECO:0000313" key="1">
    <source>
        <dbReference type="EMBL" id="CAG6648082.1"/>
    </source>
</evidence>
<protein>
    <submittedName>
        <fullName evidence="1">Uncharacterized protein</fullName>
    </submittedName>
</protein>
<name>A0A8D8RE83_9HEMI</name>
<dbReference type="EMBL" id="HBUF01150316">
    <property type="protein sequence ID" value="CAG6648082.1"/>
    <property type="molecule type" value="Transcribed_RNA"/>
</dbReference>
<dbReference type="EMBL" id="HBUF01150318">
    <property type="protein sequence ID" value="CAG6648086.1"/>
    <property type="molecule type" value="Transcribed_RNA"/>
</dbReference>
<proteinExistence type="predicted"/>